<accession>U6B4X5</accession>
<evidence type="ECO:0000256" key="6">
    <source>
        <dbReference type="ARBA" id="ARBA00023096"/>
    </source>
</evidence>
<feature type="binding site" evidence="7">
    <location>
        <position position="141"/>
    </location>
    <ligand>
        <name>substrate</name>
    </ligand>
</feature>
<feature type="binding site" evidence="7">
    <location>
        <position position="276"/>
    </location>
    <ligand>
        <name>a divalent metal cation</name>
        <dbReference type="ChEBI" id="CHEBI:60240"/>
        <note>ligand shared between dimeric partners</note>
    </ligand>
</feature>
<comment type="pathway">
    <text evidence="7">Cofactor biosynthesis; pyridoxine 5'-phosphate biosynthesis; pyridoxine 5'-phosphate from D-erythrose 4-phosphate: step 4/5.</text>
</comment>
<dbReference type="UniPathway" id="UPA00244">
    <property type="reaction ID" value="UER00312"/>
</dbReference>
<dbReference type="PANTHER" id="PTHR30004:SF6">
    <property type="entry name" value="D-THREONATE 4-PHOSPHATE DEHYDROGENASE"/>
    <property type="match status" value="1"/>
</dbReference>
<dbReference type="SUPFAM" id="SSF53659">
    <property type="entry name" value="Isocitrate/Isopropylmalate dehydrogenase-like"/>
    <property type="match status" value="1"/>
</dbReference>
<dbReference type="InterPro" id="IPR005255">
    <property type="entry name" value="PdxA_fam"/>
</dbReference>
<keyword evidence="7" id="KW-0460">Magnesium</keyword>
<organism evidence="8 9">
    <name type="scientific">Candidatus Liberibacter americanus str. Sao Paulo</name>
    <dbReference type="NCBI Taxonomy" id="1261131"/>
    <lineage>
        <taxon>Bacteria</taxon>
        <taxon>Pseudomonadati</taxon>
        <taxon>Pseudomonadota</taxon>
        <taxon>Alphaproteobacteria</taxon>
        <taxon>Hyphomicrobiales</taxon>
        <taxon>Rhizobiaceae</taxon>
        <taxon>Liberibacter</taxon>
    </lineage>
</organism>
<dbReference type="Pfam" id="PF04166">
    <property type="entry name" value="PdxA"/>
    <property type="match status" value="1"/>
</dbReference>
<comment type="subcellular location">
    <subcellularLocation>
        <location evidence="7">Cytoplasm</location>
    </subcellularLocation>
</comment>
<evidence type="ECO:0000256" key="7">
    <source>
        <dbReference type="HAMAP-Rule" id="MF_00536"/>
    </source>
</evidence>
<dbReference type="GO" id="GO:0042823">
    <property type="term" value="P:pyridoxal phosphate biosynthetic process"/>
    <property type="evidence" value="ECO:0007669"/>
    <property type="project" value="UniProtKB-UniRule"/>
</dbReference>
<feature type="binding site" evidence="7">
    <location>
        <position position="293"/>
    </location>
    <ligand>
        <name>substrate</name>
    </ligand>
</feature>
<evidence type="ECO:0000256" key="5">
    <source>
        <dbReference type="ARBA" id="ARBA00023027"/>
    </source>
</evidence>
<comment type="subunit">
    <text evidence="7">Homodimer.</text>
</comment>
<dbReference type="GO" id="GO:0005737">
    <property type="term" value="C:cytoplasm"/>
    <property type="evidence" value="ECO:0007669"/>
    <property type="project" value="UniProtKB-SubCell"/>
</dbReference>
<dbReference type="GO" id="GO:0008270">
    <property type="term" value="F:zinc ion binding"/>
    <property type="evidence" value="ECO:0007669"/>
    <property type="project" value="UniProtKB-UniRule"/>
</dbReference>
<evidence type="ECO:0000256" key="3">
    <source>
        <dbReference type="ARBA" id="ARBA00022857"/>
    </source>
</evidence>
<feature type="binding site" evidence="7">
    <location>
        <position position="284"/>
    </location>
    <ligand>
        <name>substrate</name>
    </ligand>
</feature>
<evidence type="ECO:0000256" key="4">
    <source>
        <dbReference type="ARBA" id="ARBA00023002"/>
    </source>
</evidence>
<keyword evidence="3 7" id="KW-0521">NADP</keyword>
<dbReference type="GO" id="GO:0008615">
    <property type="term" value="P:pyridoxine biosynthetic process"/>
    <property type="evidence" value="ECO:0007669"/>
    <property type="project" value="UniProtKB-UniRule"/>
</dbReference>
<dbReference type="NCBIfam" id="NF003699">
    <property type="entry name" value="PRK05312.1"/>
    <property type="match status" value="1"/>
</dbReference>
<keyword evidence="6 7" id="KW-0664">Pyridoxine biosynthesis</keyword>
<dbReference type="GO" id="GO:0050570">
    <property type="term" value="F:4-hydroxythreonine-4-phosphate dehydrogenase activity"/>
    <property type="evidence" value="ECO:0007669"/>
    <property type="project" value="UniProtKB-UniRule"/>
</dbReference>
<dbReference type="AlphaFoldDB" id="U6B4X5"/>
<comment type="catalytic activity">
    <reaction evidence="7">
        <text>4-(phosphooxy)-L-threonine + NAD(+) = 3-amino-2-oxopropyl phosphate + CO2 + NADH</text>
        <dbReference type="Rhea" id="RHEA:32275"/>
        <dbReference type="ChEBI" id="CHEBI:16526"/>
        <dbReference type="ChEBI" id="CHEBI:57279"/>
        <dbReference type="ChEBI" id="CHEBI:57540"/>
        <dbReference type="ChEBI" id="CHEBI:57945"/>
        <dbReference type="ChEBI" id="CHEBI:58452"/>
        <dbReference type="EC" id="1.1.1.262"/>
    </reaction>
</comment>
<keyword evidence="7" id="KW-0862">Zinc</keyword>
<comment type="similarity">
    <text evidence="7">Belongs to the PdxA family.</text>
</comment>
<dbReference type="Gene3D" id="3.40.718.10">
    <property type="entry name" value="Isopropylmalate Dehydrogenase"/>
    <property type="match status" value="1"/>
</dbReference>
<keyword evidence="9" id="KW-1185">Reference proteome</keyword>
<dbReference type="GO" id="GO:0050897">
    <property type="term" value="F:cobalt ion binding"/>
    <property type="evidence" value="ECO:0007669"/>
    <property type="project" value="UniProtKB-UniRule"/>
</dbReference>
<reference evidence="8 9" key="1">
    <citation type="journal article" date="2014" name="Mol. Plant Microbe Interact.">
        <title>The complete genome sequence of Candidatus Liberibacter americanus, associated with citrus Huanglongbing.</title>
        <authorList>
            <person name="Wulff N.A."/>
            <person name="Zhang S."/>
            <person name="Setubal J.C."/>
            <person name="Almeida N.F."/>
            <person name="Martins E.C."/>
            <person name="Harakava R."/>
            <person name="Kumar D."/>
            <person name="Rangel L.T."/>
            <person name="Foissac X."/>
            <person name="Bove J."/>
            <person name="Gabriel D.W."/>
        </authorList>
    </citation>
    <scope>NUCLEOTIDE SEQUENCE [LARGE SCALE GENOMIC DNA]</scope>
    <source>
        <strain evidence="8 9">Sao Paulo</strain>
    </source>
</reference>
<dbReference type="Proteomes" id="UP000017862">
    <property type="component" value="Chromosome"/>
</dbReference>
<dbReference type="PANTHER" id="PTHR30004">
    <property type="entry name" value="4-HYDROXYTHREONINE-4-PHOSPHATE DEHYDROGENASE"/>
    <property type="match status" value="1"/>
</dbReference>
<evidence type="ECO:0000313" key="8">
    <source>
        <dbReference type="EMBL" id="AHA27668.1"/>
    </source>
</evidence>
<proteinExistence type="inferred from homology"/>
<keyword evidence="5 7" id="KW-0520">NAD</keyword>
<keyword evidence="1 7" id="KW-0963">Cytoplasm</keyword>
<evidence type="ECO:0000256" key="1">
    <source>
        <dbReference type="ARBA" id="ARBA00022490"/>
    </source>
</evidence>
<dbReference type="HAMAP" id="MF_00536">
    <property type="entry name" value="PdxA"/>
    <property type="match status" value="1"/>
</dbReference>
<keyword evidence="2 7" id="KW-0479">Metal-binding</keyword>
<dbReference type="PATRIC" id="fig|1261131.3.peg.285"/>
<evidence type="ECO:0000313" key="9">
    <source>
        <dbReference type="Proteomes" id="UP000017862"/>
    </source>
</evidence>
<feature type="binding site" evidence="7">
    <location>
        <position position="176"/>
    </location>
    <ligand>
        <name>a divalent metal cation</name>
        <dbReference type="ChEBI" id="CHEBI:60240"/>
        <note>ligand shared between dimeric partners</note>
    </ligand>
</feature>
<dbReference type="InterPro" id="IPR037510">
    <property type="entry name" value="PdxA"/>
</dbReference>
<feature type="binding site" evidence="7">
    <location>
        <position position="221"/>
    </location>
    <ligand>
        <name>a divalent metal cation</name>
        <dbReference type="ChEBI" id="CHEBI:60240"/>
        <note>ligand shared between dimeric partners</note>
    </ligand>
</feature>
<dbReference type="RefSeq" id="WP_007556925.1">
    <property type="nucleotide sequence ID" value="NC_022793.1"/>
</dbReference>
<dbReference type="HOGENOM" id="CLU_040168_1_0_5"/>
<keyword evidence="4 7" id="KW-0560">Oxidoreductase</keyword>
<dbReference type="KEGG" id="lar:lam_297"/>
<keyword evidence="7" id="KW-0170">Cobalt</keyword>
<dbReference type="eggNOG" id="COG1995">
    <property type="taxonomic scope" value="Bacteria"/>
</dbReference>
<feature type="binding site" evidence="7">
    <location>
        <position position="142"/>
    </location>
    <ligand>
        <name>substrate</name>
    </ligand>
</feature>
<dbReference type="GO" id="GO:0000287">
    <property type="term" value="F:magnesium ion binding"/>
    <property type="evidence" value="ECO:0007669"/>
    <property type="project" value="UniProtKB-UniRule"/>
</dbReference>
<protein>
    <recommendedName>
        <fullName evidence="7">4-hydroxythreonine-4-phosphate dehydrogenase</fullName>
        <ecNumber evidence="7">1.1.1.262</ecNumber>
    </recommendedName>
    <alternativeName>
        <fullName evidence="7">4-(phosphohydroxy)-L-threonine dehydrogenase</fullName>
    </alternativeName>
</protein>
<gene>
    <name evidence="7 8" type="primary">pdxA</name>
    <name evidence="8" type="ORF">lam_297</name>
</gene>
<comment type="miscellaneous">
    <text evidence="7">The active site is located at the dimer interface.</text>
</comment>
<sequence length="347" mass="38432">MKESFNKLPVALTQGDPAGIGPEISIKAWFNRKKLSVPPFIYIGDPDILMFRAKQLNIDIPIYETDCANAVAVFDKYFPIIASSCGLKVRTGIPNPETGSNTIINIEKAAYLTISRQAIAMVTNPISKYLLYKEKFEFPGHTEFLSEISKKITGIACKPVMMLAGPRLRTVPVTIHIPLSHVCKSLSKQLIIETCRTVDDALKKYFRINSPRIAIAGINPHAGENDTIGSEEQKIISPAIEQLRNENMQVLGPLPADSMFNLSAIKNYDVAVCMYHDQALIPVKILDFDKTVNITFGLPFIRTSPDHGTAFDIAKDLIAREDSLVSALQMAAKFGHLDIDNDNDNQK</sequence>
<dbReference type="STRING" id="1261131.lam_297"/>
<dbReference type="EC" id="1.1.1.262" evidence="7"/>
<dbReference type="NCBIfam" id="TIGR00557">
    <property type="entry name" value="pdxA"/>
    <property type="match status" value="1"/>
</dbReference>
<comment type="cofactor">
    <cofactor evidence="7">
        <name>Zn(2+)</name>
        <dbReference type="ChEBI" id="CHEBI:29105"/>
    </cofactor>
    <cofactor evidence="7">
        <name>Mg(2+)</name>
        <dbReference type="ChEBI" id="CHEBI:18420"/>
    </cofactor>
    <cofactor evidence="7">
        <name>Co(2+)</name>
        <dbReference type="ChEBI" id="CHEBI:48828"/>
    </cofactor>
    <text evidence="7">Binds 1 divalent metal cation per subunit. Can use ions such as Zn(2+), Mg(2+) or Co(2+).</text>
</comment>
<evidence type="ECO:0000256" key="2">
    <source>
        <dbReference type="ARBA" id="ARBA00022723"/>
    </source>
</evidence>
<dbReference type="GO" id="GO:0051287">
    <property type="term" value="F:NAD binding"/>
    <property type="evidence" value="ECO:0007669"/>
    <property type="project" value="InterPro"/>
</dbReference>
<feature type="binding site" evidence="7">
    <location>
        <position position="302"/>
    </location>
    <ligand>
        <name>substrate</name>
    </ligand>
</feature>
<dbReference type="EMBL" id="CP006604">
    <property type="protein sequence ID" value="AHA27668.1"/>
    <property type="molecule type" value="Genomic_DNA"/>
</dbReference>
<comment type="function">
    <text evidence="7">Catalyzes the NAD(P)-dependent oxidation of 4-(phosphooxy)-L-threonine (HTP) into 2-amino-3-oxo-4-(phosphooxy)butyric acid which spontaneously decarboxylates to form 3-amino-2-oxopropyl phosphate (AHAP).</text>
</comment>
<name>U6B4X5_9HYPH</name>